<dbReference type="EMBL" id="LQPZ01000013">
    <property type="protein sequence ID" value="ORX06920.1"/>
    <property type="molecule type" value="Genomic_DNA"/>
</dbReference>
<dbReference type="RefSeq" id="WP_085109033.1">
    <property type="nucleotide sequence ID" value="NZ_JACKSN010000171.1"/>
</dbReference>
<keyword evidence="2" id="KW-1185">Reference proteome</keyword>
<accession>A0A1X2EN54</accession>
<protein>
    <submittedName>
        <fullName evidence="1">Peptidase M50</fullName>
    </submittedName>
</protein>
<dbReference type="OrthoDB" id="5189801at2"/>
<sequence>MNTAETQVLLFDGAAAPAPLAGLPATRIGAPEEVDAVLDGPGRLVVVGTDAALATVLSRLLRADRLDIEVAHVTSRRGARRALSGRAREVPLIRDETGTVLVGSATWRGADGELYGEAVVDDTVLFDGRVRGVRVEPLPELPGLRARVTGRLRRRWVVGRAAQLGSTGALVVRDGVPAPRRVRRFAFYRHIRGWRQVR</sequence>
<dbReference type="AlphaFoldDB" id="A0A1X2EN54"/>
<gene>
    <name evidence="1" type="ORF">AWC30_04920</name>
</gene>
<dbReference type="Proteomes" id="UP000193090">
    <property type="component" value="Unassembled WGS sequence"/>
</dbReference>
<organism evidence="1 2">
    <name type="scientific">Mycolicibacillus trivialis</name>
    <dbReference type="NCBI Taxonomy" id="1798"/>
    <lineage>
        <taxon>Bacteria</taxon>
        <taxon>Bacillati</taxon>
        <taxon>Actinomycetota</taxon>
        <taxon>Actinomycetes</taxon>
        <taxon>Mycobacteriales</taxon>
        <taxon>Mycobacteriaceae</taxon>
        <taxon>Mycolicibacillus</taxon>
    </lineage>
</organism>
<comment type="caution">
    <text evidence="1">The sequence shown here is derived from an EMBL/GenBank/DDBJ whole genome shotgun (WGS) entry which is preliminary data.</text>
</comment>
<name>A0A1X2EN54_9MYCO</name>
<dbReference type="STRING" id="1798.AWC30_04920"/>
<proteinExistence type="predicted"/>
<reference evidence="1 2" key="1">
    <citation type="submission" date="2016-01" db="EMBL/GenBank/DDBJ databases">
        <title>The new phylogeny of the genus Mycobacterium.</title>
        <authorList>
            <person name="Tarcisio F."/>
            <person name="Conor M."/>
            <person name="Antonella G."/>
            <person name="Elisabetta G."/>
            <person name="Giulia F.S."/>
            <person name="Sara T."/>
            <person name="Anna F."/>
            <person name="Clotilde B."/>
            <person name="Roberto B."/>
            <person name="Veronica D.S."/>
            <person name="Fabio R."/>
            <person name="Monica P."/>
            <person name="Olivier J."/>
            <person name="Enrico T."/>
            <person name="Nicola S."/>
        </authorList>
    </citation>
    <scope>NUCLEOTIDE SEQUENCE [LARGE SCALE GENOMIC DNA]</scope>
    <source>
        <strain evidence="1 2">DSM 44153</strain>
    </source>
</reference>
<evidence type="ECO:0000313" key="2">
    <source>
        <dbReference type="Proteomes" id="UP000193090"/>
    </source>
</evidence>
<evidence type="ECO:0000313" key="1">
    <source>
        <dbReference type="EMBL" id="ORX06920.1"/>
    </source>
</evidence>